<dbReference type="AlphaFoldDB" id="A0A2V1IQR4"/>
<protein>
    <submittedName>
        <fullName evidence="1">PAS sensor protein</fullName>
    </submittedName>
</protein>
<accession>A0A2V1IQR4</accession>
<comment type="caution">
    <text evidence="1">The sequence shown here is derived from an EMBL/GenBank/DDBJ whole genome shotgun (WGS) entry which is preliminary data.</text>
</comment>
<proteinExistence type="predicted"/>
<name>A0A2V1IQR4_9BACT</name>
<organism evidence="1 2">
    <name type="scientific">Duncaniella muris</name>
    <dbReference type="NCBI Taxonomy" id="2094150"/>
    <lineage>
        <taxon>Bacteria</taxon>
        <taxon>Pseudomonadati</taxon>
        <taxon>Bacteroidota</taxon>
        <taxon>Bacteroidia</taxon>
        <taxon>Bacteroidales</taxon>
        <taxon>Muribaculaceae</taxon>
        <taxon>Duncaniella</taxon>
    </lineage>
</organism>
<gene>
    <name evidence="1" type="ORF">C5O23_05590</name>
</gene>
<evidence type="ECO:0000313" key="2">
    <source>
        <dbReference type="Proteomes" id="UP000244905"/>
    </source>
</evidence>
<dbReference type="Proteomes" id="UP000244905">
    <property type="component" value="Unassembled WGS sequence"/>
</dbReference>
<dbReference type="EMBL" id="PUEC01000010">
    <property type="protein sequence ID" value="PWB02745.1"/>
    <property type="molecule type" value="Genomic_DNA"/>
</dbReference>
<evidence type="ECO:0000313" key="1">
    <source>
        <dbReference type="EMBL" id="PWB02745.1"/>
    </source>
</evidence>
<keyword evidence="2" id="KW-1185">Reference proteome</keyword>
<dbReference type="SUPFAM" id="SSF55785">
    <property type="entry name" value="PYP-like sensor domain (PAS domain)"/>
    <property type="match status" value="1"/>
</dbReference>
<reference evidence="2" key="1">
    <citation type="submission" date="2018-02" db="EMBL/GenBank/DDBJ databases">
        <authorList>
            <person name="Clavel T."/>
            <person name="Strowig T."/>
        </authorList>
    </citation>
    <scope>NUCLEOTIDE SEQUENCE [LARGE SCALE GENOMIC DNA]</scope>
    <source>
        <strain evidence="2">DSM 103720</strain>
    </source>
</reference>
<dbReference type="InterPro" id="IPR035965">
    <property type="entry name" value="PAS-like_dom_sf"/>
</dbReference>
<sequence length="109" mass="12319">MPDWAFQMNCAVTVCDADGVVVYMNEKALETFSKHGDMRGRNLIPCHNEKSVSMIRHMLATGESNAYTITKNGVRKMIYQTPWRVEGRIAGLVEISMVIPAEMPHYDRG</sequence>
<dbReference type="Gene3D" id="3.30.450.20">
    <property type="entry name" value="PAS domain"/>
    <property type="match status" value="1"/>
</dbReference>